<sequence>MGSAASKPGARKLAQTATTQVRSGAPVSQAGAAAEAAAPSRSAAAARESNAVAFQASQDTRGPRVHGYDKHSASERKTKEILEDAGDPTFLRNLQTLGPVAVEHPESPLSGRDTYQSRMHEILAARARDADESIDADALYQQPSSAGSFRAAAPLRLSPNTLANLLDDLKDCRSQEEVFTVATEYDVPIETIVTLTKYINTPSVSESKGKAEREARLRLEGDDDGPPLVYAVWTDPKVSLSTAPKQIESS</sequence>
<protein>
    <submittedName>
        <fullName evidence="2">Uncharacterized protein</fullName>
    </submittedName>
</protein>
<proteinExistence type="predicted"/>
<gene>
    <name evidence="2" type="ORF">OC846_000173</name>
</gene>
<feature type="region of interest" description="Disordered" evidence="1">
    <location>
        <begin position="1"/>
        <end position="75"/>
    </location>
</feature>
<evidence type="ECO:0000313" key="2">
    <source>
        <dbReference type="EMBL" id="KAK0557878.1"/>
    </source>
</evidence>
<evidence type="ECO:0000313" key="3">
    <source>
        <dbReference type="Proteomes" id="UP001176517"/>
    </source>
</evidence>
<feature type="compositionally biased region" description="Basic and acidic residues" evidence="1">
    <location>
        <begin position="207"/>
        <end position="220"/>
    </location>
</feature>
<feature type="region of interest" description="Disordered" evidence="1">
    <location>
        <begin position="203"/>
        <end position="222"/>
    </location>
</feature>
<feature type="compositionally biased region" description="Low complexity" evidence="1">
    <location>
        <begin position="23"/>
        <end position="53"/>
    </location>
</feature>
<dbReference type="Proteomes" id="UP001176517">
    <property type="component" value="Unassembled WGS sequence"/>
</dbReference>
<accession>A0AAN6GVN5</accession>
<dbReference type="EMBL" id="JAPDMZ010000002">
    <property type="protein sequence ID" value="KAK0557878.1"/>
    <property type="molecule type" value="Genomic_DNA"/>
</dbReference>
<evidence type="ECO:0000256" key="1">
    <source>
        <dbReference type="SAM" id="MobiDB-lite"/>
    </source>
</evidence>
<feature type="compositionally biased region" description="Basic and acidic residues" evidence="1">
    <location>
        <begin position="66"/>
        <end position="75"/>
    </location>
</feature>
<comment type="caution">
    <text evidence="2">The sequence shown here is derived from an EMBL/GenBank/DDBJ whole genome shotgun (WGS) entry which is preliminary data.</text>
</comment>
<dbReference type="AlphaFoldDB" id="A0AAN6GVN5"/>
<organism evidence="2 3">
    <name type="scientific">Tilletia horrida</name>
    <dbReference type="NCBI Taxonomy" id="155126"/>
    <lineage>
        <taxon>Eukaryota</taxon>
        <taxon>Fungi</taxon>
        <taxon>Dikarya</taxon>
        <taxon>Basidiomycota</taxon>
        <taxon>Ustilaginomycotina</taxon>
        <taxon>Exobasidiomycetes</taxon>
        <taxon>Tilletiales</taxon>
        <taxon>Tilletiaceae</taxon>
        <taxon>Tilletia</taxon>
    </lineage>
</organism>
<name>A0AAN6GVN5_9BASI</name>
<keyword evidence="3" id="KW-1185">Reference proteome</keyword>
<reference evidence="2" key="1">
    <citation type="journal article" date="2023" name="PhytoFront">
        <title>Draft Genome Resources of Seven Strains of Tilletia horrida, Causal Agent of Kernel Smut of Rice.</title>
        <authorList>
            <person name="Khanal S."/>
            <person name="Antony Babu S."/>
            <person name="Zhou X.G."/>
        </authorList>
    </citation>
    <scope>NUCLEOTIDE SEQUENCE</scope>
    <source>
        <strain evidence="2">TX6</strain>
    </source>
</reference>